<dbReference type="Proteomes" id="UP001440984">
    <property type="component" value="Unassembled WGS sequence"/>
</dbReference>
<gene>
    <name evidence="3" type="ORF">ABJI51_33290</name>
</gene>
<reference evidence="3 4" key="1">
    <citation type="submission" date="2024-05" db="EMBL/GenBank/DDBJ databases">
        <authorList>
            <person name="Zhao H."/>
            <person name="Xu Y."/>
            <person name="Lin S."/>
            <person name="Spain J.C."/>
            <person name="Zhou N.-Y."/>
        </authorList>
    </citation>
    <scope>NUCLEOTIDE SEQUENCE [LARGE SCALE GENOMIC DNA]</scope>
    <source>
        <strain evidence="3 4">NEAU-NG30</strain>
    </source>
</reference>
<keyword evidence="2" id="KW-0472">Membrane</keyword>
<organism evidence="3 4">
    <name type="scientific">Amycolatopsis melonis</name>
    <dbReference type="NCBI Taxonomy" id="3156488"/>
    <lineage>
        <taxon>Bacteria</taxon>
        <taxon>Bacillati</taxon>
        <taxon>Actinomycetota</taxon>
        <taxon>Actinomycetes</taxon>
        <taxon>Pseudonocardiales</taxon>
        <taxon>Pseudonocardiaceae</taxon>
        <taxon>Amycolatopsis</taxon>
    </lineage>
</organism>
<keyword evidence="4" id="KW-1185">Reference proteome</keyword>
<comment type="caution">
    <text evidence="3">The sequence shown here is derived from an EMBL/GenBank/DDBJ whole genome shotgun (WGS) entry which is preliminary data.</text>
</comment>
<keyword evidence="2" id="KW-1133">Transmembrane helix</keyword>
<accession>A0ABV0LNX7</accession>
<proteinExistence type="predicted"/>
<evidence type="ECO:0000313" key="3">
    <source>
        <dbReference type="EMBL" id="MEQ0563981.1"/>
    </source>
</evidence>
<dbReference type="EMBL" id="JBDZYD010000014">
    <property type="protein sequence ID" value="MEQ0563981.1"/>
    <property type="molecule type" value="Genomic_DNA"/>
</dbReference>
<evidence type="ECO:0000256" key="2">
    <source>
        <dbReference type="SAM" id="Phobius"/>
    </source>
</evidence>
<dbReference type="RefSeq" id="WP_348955047.1">
    <property type="nucleotide sequence ID" value="NZ_JBDZYD010000014.1"/>
</dbReference>
<sequence>MNGWTLALILYPAVAAGSFAPVGRVLLKGVDLHPGGPSFDESPHFSEEARKLLEQHFERLRGTLGYWKTQASKYKAFHTYCLVWITLATASVPFLSQAITDDAQSKWLLTIVGAHAAILLAFSRAFRVENNYKAFRHGESEFYDLYRRLLDRPRLFGQTEQQQLAAYFEQVEIVRRSIRASETDNFPSVEEIAPVRPANGGDSAGQSASPG</sequence>
<evidence type="ECO:0000256" key="1">
    <source>
        <dbReference type="SAM" id="MobiDB-lite"/>
    </source>
</evidence>
<protein>
    <recommendedName>
        <fullName evidence="5">SMODS and SLOG-associating 2TM effector domain-containing protein</fullName>
    </recommendedName>
</protein>
<feature type="transmembrane region" description="Helical" evidence="2">
    <location>
        <begin position="107"/>
        <end position="126"/>
    </location>
</feature>
<feature type="transmembrane region" description="Helical" evidence="2">
    <location>
        <begin position="6"/>
        <end position="27"/>
    </location>
</feature>
<feature type="transmembrane region" description="Helical" evidence="2">
    <location>
        <begin position="77"/>
        <end position="95"/>
    </location>
</feature>
<feature type="region of interest" description="Disordered" evidence="1">
    <location>
        <begin position="188"/>
        <end position="211"/>
    </location>
</feature>
<evidence type="ECO:0000313" key="4">
    <source>
        <dbReference type="Proteomes" id="UP001440984"/>
    </source>
</evidence>
<keyword evidence="2" id="KW-0812">Transmembrane</keyword>
<name>A0ABV0LNX7_9PSEU</name>
<evidence type="ECO:0008006" key="5">
    <source>
        <dbReference type="Google" id="ProtNLM"/>
    </source>
</evidence>